<proteinExistence type="predicted"/>
<dbReference type="KEGG" id="ocy:OSSY52_13730"/>
<accession>A0A7G1GAM4</accession>
<reference evidence="4 5" key="1">
    <citation type="submission" date="2018-06" db="EMBL/GenBank/DDBJ databases">
        <title>Genome sequencing of Oceanotoga sp. sy52.</title>
        <authorList>
            <person name="Mori K."/>
        </authorList>
    </citation>
    <scope>NUCLEOTIDE SEQUENCE [LARGE SCALE GENOMIC DNA]</scope>
    <source>
        <strain evidence="5">sy52</strain>
    </source>
</reference>
<organism evidence="4 5">
    <name type="scientific">Tepiditoga spiralis</name>
    <dbReference type="NCBI Taxonomy" id="2108365"/>
    <lineage>
        <taxon>Bacteria</taxon>
        <taxon>Thermotogati</taxon>
        <taxon>Thermotogota</taxon>
        <taxon>Thermotogae</taxon>
        <taxon>Petrotogales</taxon>
        <taxon>Petrotogaceae</taxon>
        <taxon>Tepiditoga</taxon>
    </lineage>
</organism>
<dbReference type="CDD" id="cd17546">
    <property type="entry name" value="REC_hyHK_CKI1_RcsC-like"/>
    <property type="match status" value="1"/>
</dbReference>
<feature type="modified residue" description="4-aspartylphosphate" evidence="2">
    <location>
        <position position="52"/>
    </location>
</feature>
<keyword evidence="1 2" id="KW-0597">Phosphoprotein</keyword>
<name>A0A7G1GAM4_9BACT</name>
<dbReference type="PROSITE" id="PS50110">
    <property type="entry name" value="RESPONSE_REGULATORY"/>
    <property type="match status" value="1"/>
</dbReference>
<keyword evidence="5" id="KW-1185">Reference proteome</keyword>
<dbReference type="Pfam" id="PF00072">
    <property type="entry name" value="Response_reg"/>
    <property type="match status" value="1"/>
</dbReference>
<dbReference type="AlphaFoldDB" id="A0A7G1GAM4"/>
<sequence>MRILVVEDDFVSREIMKEIIEKNVYFAKSGKEGYDIFIKNYNKNKFDLIFLDVMMPEMNGLTLLKKIRSYETDFKTKIIMISALDDIKTIKEAKKIGCDDYIIKPIEPNEIREIIGG</sequence>
<dbReference type="InterPro" id="IPR050956">
    <property type="entry name" value="2C_system_His_kinase"/>
</dbReference>
<dbReference type="InterPro" id="IPR001789">
    <property type="entry name" value="Sig_transdc_resp-reg_receiver"/>
</dbReference>
<protein>
    <recommendedName>
        <fullName evidence="3">Response regulatory domain-containing protein</fullName>
    </recommendedName>
</protein>
<dbReference type="InterPro" id="IPR011006">
    <property type="entry name" value="CheY-like_superfamily"/>
</dbReference>
<dbReference type="InParanoid" id="A0A7G1GAM4"/>
<dbReference type="Gene3D" id="3.40.50.2300">
    <property type="match status" value="1"/>
</dbReference>
<evidence type="ECO:0000313" key="5">
    <source>
        <dbReference type="Proteomes" id="UP000516361"/>
    </source>
</evidence>
<dbReference type="PANTHER" id="PTHR43719:SF28">
    <property type="entry name" value="PEROXIDE STRESS-ACTIVATED HISTIDINE KINASE MAK1-RELATED"/>
    <property type="match status" value="1"/>
</dbReference>
<dbReference type="SMART" id="SM00448">
    <property type="entry name" value="REC"/>
    <property type="match status" value="1"/>
</dbReference>
<evidence type="ECO:0000259" key="3">
    <source>
        <dbReference type="PROSITE" id="PS50110"/>
    </source>
</evidence>
<dbReference type="SUPFAM" id="SSF52172">
    <property type="entry name" value="CheY-like"/>
    <property type="match status" value="1"/>
</dbReference>
<evidence type="ECO:0000256" key="1">
    <source>
        <dbReference type="ARBA" id="ARBA00022553"/>
    </source>
</evidence>
<evidence type="ECO:0000256" key="2">
    <source>
        <dbReference type="PROSITE-ProRule" id="PRU00169"/>
    </source>
</evidence>
<feature type="domain" description="Response regulatory" evidence="3">
    <location>
        <begin position="2"/>
        <end position="117"/>
    </location>
</feature>
<evidence type="ECO:0000313" key="4">
    <source>
        <dbReference type="EMBL" id="BBE31232.1"/>
    </source>
</evidence>
<dbReference type="EMBL" id="AP018712">
    <property type="protein sequence ID" value="BBE31232.1"/>
    <property type="molecule type" value="Genomic_DNA"/>
</dbReference>
<dbReference type="Proteomes" id="UP000516361">
    <property type="component" value="Chromosome"/>
</dbReference>
<dbReference type="PANTHER" id="PTHR43719">
    <property type="entry name" value="TWO-COMPONENT HISTIDINE KINASE"/>
    <property type="match status" value="1"/>
</dbReference>
<gene>
    <name evidence="4" type="ORF">OSSY52_13730</name>
</gene>
<dbReference type="RefSeq" id="WP_190613646.1">
    <property type="nucleotide sequence ID" value="NZ_AP018712.1"/>
</dbReference>
<dbReference type="GO" id="GO:0000160">
    <property type="term" value="P:phosphorelay signal transduction system"/>
    <property type="evidence" value="ECO:0007669"/>
    <property type="project" value="InterPro"/>
</dbReference>